<dbReference type="GO" id="GO:0003676">
    <property type="term" value="F:nucleic acid binding"/>
    <property type="evidence" value="ECO:0007669"/>
    <property type="project" value="InterPro"/>
</dbReference>
<evidence type="ECO:0000313" key="1">
    <source>
        <dbReference type="EMBL" id="KAF0746307.1"/>
    </source>
</evidence>
<proteinExistence type="predicted"/>
<protein>
    <submittedName>
        <fullName evidence="1">Zinc finger BED domain-containing protein 4-like</fullName>
    </submittedName>
</protein>
<dbReference type="OrthoDB" id="10024802at2759"/>
<reference evidence="1 2" key="1">
    <citation type="submission" date="2019-08" db="EMBL/GenBank/DDBJ databases">
        <title>Whole genome of Aphis craccivora.</title>
        <authorList>
            <person name="Voronova N.V."/>
            <person name="Shulinski R.S."/>
            <person name="Bandarenka Y.V."/>
            <person name="Zhorov D.G."/>
            <person name="Warner D."/>
        </authorList>
    </citation>
    <scope>NUCLEOTIDE SEQUENCE [LARGE SCALE GENOMIC DNA]</scope>
    <source>
        <strain evidence="1">180601</strain>
        <tissue evidence="1">Whole Body</tissue>
    </source>
</reference>
<dbReference type="PANTHER" id="PTHR47326">
    <property type="entry name" value="TRANSPOSABLE ELEMENT TC3 TRANSPOSASE-LIKE PROTEIN"/>
    <property type="match status" value="1"/>
</dbReference>
<dbReference type="Proteomes" id="UP000478052">
    <property type="component" value="Unassembled WGS sequence"/>
</dbReference>
<comment type="caution">
    <text evidence="1">The sequence shown here is derived from an EMBL/GenBank/DDBJ whole genome shotgun (WGS) entry which is preliminary data.</text>
</comment>
<accession>A0A6G0XZX4</accession>
<feature type="non-terminal residue" evidence="1">
    <location>
        <position position="122"/>
    </location>
</feature>
<sequence>MENIPLKTRANMWFQQDGAPAHNANIVKLFLNEQFKSKWMGIEGPLKWPPRSPDLTPLDFFLWGHIKDIVYTEQSTSLADLKERITSACNTITPEMLKLTTYSIMTRYEKCVARNGEHFENL</sequence>
<keyword evidence="2" id="KW-1185">Reference proteome</keyword>
<evidence type="ECO:0000313" key="2">
    <source>
        <dbReference type="Proteomes" id="UP000478052"/>
    </source>
</evidence>
<dbReference type="PANTHER" id="PTHR47326:SF1">
    <property type="entry name" value="HTH PSQ-TYPE DOMAIN-CONTAINING PROTEIN"/>
    <property type="match status" value="1"/>
</dbReference>
<dbReference type="EMBL" id="VUJU01007265">
    <property type="protein sequence ID" value="KAF0746307.1"/>
    <property type="molecule type" value="Genomic_DNA"/>
</dbReference>
<organism evidence="1 2">
    <name type="scientific">Aphis craccivora</name>
    <name type="common">Cowpea aphid</name>
    <dbReference type="NCBI Taxonomy" id="307492"/>
    <lineage>
        <taxon>Eukaryota</taxon>
        <taxon>Metazoa</taxon>
        <taxon>Ecdysozoa</taxon>
        <taxon>Arthropoda</taxon>
        <taxon>Hexapoda</taxon>
        <taxon>Insecta</taxon>
        <taxon>Pterygota</taxon>
        <taxon>Neoptera</taxon>
        <taxon>Paraneoptera</taxon>
        <taxon>Hemiptera</taxon>
        <taxon>Sternorrhyncha</taxon>
        <taxon>Aphidomorpha</taxon>
        <taxon>Aphidoidea</taxon>
        <taxon>Aphididae</taxon>
        <taxon>Aphidini</taxon>
        <taxon>Aphis</taxon>
        <taxon>Aphis</taxon>
    </lineage>
</organism>
<name>A0A6G0XZX4_APHCR</name>
<dbReference type="AlphaFoldDB" id="A0A6G0XZX4"/>
<dbReference type="InterPro" id="IPR036397">
    <property type="entry name" value="RNaseH_sf"/>
</dbReference>
<dbReference type="Gene3D" id="3.30.420.10">
    <property type="entry name" value="Ribonuclease H-like superfamily/Ribonuclease H"/>
    <property type="match status" value="1"/>
</dbReference>
<gene>
    <name evidence="1" type="ORF">FWK35_00019333</name>
</gene>